<feature type="compositionally biased region" description="Basic and acidic residues" evidence="1">
    <location>
        <begin position="34"/>
        <end position="43"/>
    </location>
</feature>
<name>A0A483CRC8_9EURY</name>
<proteinExistence type="predicted"/>
<dbReference type="AlphaFoldDB" id="A0A483CRC8"/>
<accession>A0A483CRC8</accession>
<sequence length="133" mass="14801">MIGVIDLRNGKRDQCGQPAGRYCTQDPGRPLPPRRPDPGKHLPDQAYPPGFRYYPEDGEGREYPFAGPYTTMPADTLGSAYEGRSAAVGSRSTLTHVYAGTDITVECFARNLYNYGTMAAVRRDKNEQWRGIQ</sequence>
<organism evidence="2 3">
    <name type="scientific">Methanofollis fontis</name>
    <dbReference type="NCBI Taxonomy" id="2052832"/>
    <lineage>
        <taxon>Archaea</taxon>
        <taxon>Methanobacteriati</taxon>
        <taxon>Methanobacteriota</taxon>
        <taxon>Stenosarchaea group</taxon>
        <taxon>Methanomicrobia</taxon>
        <taxon>Methanomicrobiales</taxon>
        <taxon>Methanomicrobiaceae</taxon>
        <taxon>Methanofollis</taxon>
    </lineage>
</organism>
<evidence type="ECO:0000313" key="3">
    <source>
        <dbReference type="Proteomes" id="UP000292580"/>
    </source>
</evidence>
<comment type="caution">
    <text evidence="2">The sequence shown here is derived from an EMBL/GenBank/DDBJ whole genome shotgun (WGS) entry which is preliminary data.</text>
</comment>
<feature type="region of interest" description="Disordered" evidence="1">
    <location>
        <begin position="1"/>
        <end position="49"/>
    </location>
</feature>
<keyword evidence="3" id="KW-1185">Reference proteome</keyword>
<protein>
    <submittedName>
        <fullName evidence="2">Uncharacterized protein</fullName>
    </submittedName>
</protein>
<reference evidence="2 3" key="1">
    <citation type="submission" date="2017-11" db="EMBL/GenBank/DDBJ databases">
        <title>Isolation and Characterization of Methanofollis Species from Methane Seep Offshore SW Taiwan.</title>
        <authorList>
            <person name="Teng N.-H."/>
            <person name="Lai M.-C."/>
            <person name="Chen S.-C."/>
        </authorList>
    </citation>
    <scope>NUCLEOTIDE SEQUENCE [LARGE SCALE GENOMIC DNA]</scope>
    <source>
        <strain evidence="2 3">FWC-SCC2</strain>
    </source>
</reference>
<dbReference type="OrthoDB" id="383949at2157"/>
<evidence type="ECO:0000256" key="1">
    <source>
        <dbReference type="SAM" id="MobiDB-lite"/>
    </source>
</evidence>
<dbReference type="EMBL" id="PGCL01000005">
    <property type="protein sequence ID" value="TAJ43554.1"/>
    <property type="molecule type" value="Genomic_DNA"/>
</dbReference>
<gene>
    <name evidence="2" type="ORF">CUJ86_10515</name>
</gene>
<dbReference type="Proteomes" id="UP000292580">
    <property type="component" value="Unassembled WGS sequence"/>
</dbReference>
<evidence type="ECO:0000313" key="2">
    <source>
        <dbReference type="EMBL" id="TAJ43554.1"/>
    </source>
</evidence>
<dbReference type="RefSeq" id="WP_130647533.1">
    <property type="nucleotide sequence ID" value="NZ_PGCL01000005.1"/>
</dbReference>